<dbReference type="AlphaFoldDB" id="A0AAV3U8H2"/>
<sequence length="97" mass="11137">MPRVLASNLLLFSTDTSAAIKQTIGDFEDKFRQLNEILPPLNTYRNAAGEPSHAYWQQQVNYRVEATLDEETRHFSASQAITYVNNSPDTLKHLWLQ</sequence>
<reference evidence="2" key="1">
    <citation type="journal article" date="2019" name="Int. J. Syst. Evol. Microbiol.">
        <title>The Global Catalogue of Microorganisms (GCM) 10K type strain sequencing project: providing services to taxonomists for standard genome sequencing and annotation.</title>
        <authorList>
            <consortium name="The Broad Institute Genomics Platform"/>
            <consortium name="The Broad Institute Genome Sequencing Center for Infectious Disease"/>
            <person name="Wu L."/>
            <person name="Ma J."/>
        </authorList>
    </citation>
    <scope>NUCLEOTIDE SEQUENCE [LARGE SCALE GENOMIC DNA]</scope>
    <source>
        <strain evidence="2">JCM 19134</strain>
    </source>
</reference>
<protein>
    <submittedName>
        <fullName evidence="1">Uncharacterized protein</fullName>
    </submittedName>
</protein>
<gene>
    <name evidence="1" type="ORF">GCM10025791_44320</name>
</gene>
<accession>A0AAV3U8H2</accession>
<proteinExistence type="predicted"/>
<evidence type="ECO:0000313" key="1">
    <source>
        <dbReference type="EMBL" id="GAA4958663.1"/>
    </source>
</evidence>
<dbReference type="EMBL" id="BAABLX010000076">
    <property type="protein sequence ID" value="GAA4958663.1"/>
    <property type="molecule type" value="Genomic_DNA"/>
</dbReference>
<dbReference type="Proteomes" id="UP001409585">
    <property type="component" value="Unassembled WGS sequence"/>
</dbReference>
<keyword evidence="2" id="KW-1185">Reference proteome</keyword>
<organism evidence="1 2">
    <name type="scientific">Halioxenophilus aromaticivorans</name>
    <dbReference type="NCBI Taxonomy" id="1306992"/>
    <lineage>
        <taxon>Bacteria</taxon>
        <taxon>Pseudomonadati</taxon>
        <taxon>Pseudomonadota</taxon>
        <taxon>Gammaproteobacteria</taxon>
        <taxon>Alteromonadales</taxon>
        <taxon>Alteromonadaceae</taxon>
        <taxon>Halioxenophilus</taxon>
    </lineage>
</organism>
<name>A0AAV3U8H2_9ALTE</name>
<evidence type="ECO:0000313" key="2">
    <source>
        <dbReference type="Proteomes" id="UP001409585"/>
    </source>
</evidence>
<comment type="caution">
    <text evidence="1">The sequence shown here is derived from an EMBL/GenBank/DDBJ whole genome shotgun (WGS) entry which is preliminary data.</text>
</comment>